<evidence type="ECO:0000256" key="4">
    <source>
        <dbReference type="ARBA" id="ARBA00023125"/>
    </source>
</evidence>
<evidence type="ECO:0000259" key="7">
    <source>
        <dbReference type="PROSITE" id="PS50110"/>
    </source>
</evidence>
<keyword evidence="4" id="KW-0238">DNA-binding</keyword>
<evidence type="ECO:0000256" key="6">
    <source>
        <dbReference type="PROSITE-ProRule" id="PRU00169"/>
    </source>
</evidence>
<dbReference type="PANTHER" id="PTHR48111:SF1">
    <property type="entry name" value="TWO-COMPONENT RESPONSE REGULATOR ORR33"/>
    <property type="match status" value="1"/>
</dbReference>
<dbReference type="InterPro" id="IPR001789">
    <property type="entry name" value="Sig_transdc_resp-reg_receiver"/>
</dbReference>
<feature type="modified residue" description="4-aspartylphosphate" evidence="6">
    <location>
        <position position="65"/>
    </location>
</feature>
<reference evidence="8 9" key="1">
    <citation type="submission" date="2023-10" db="EMBL/GenBank/DDBJ databases">
        <title>Bacteria for the degradation of biodegradable plastic PBAT(Polybutylene adipate terephthalate).</title>
        <authorList>
            <person name="Weon H.-Y."/>
            <person name="Yeon J."/>
        </authorList>
    </citation>
    <scope>NUCLEOTIDE SEQUENCE [LARGE SCALE GENOMIC DNA]</scope>
    <source>
        <strain evidence="8 9">SBD 7-3</strain>
    </source>
</reference>
<protein>
    <submittedName>
        <fullName evidence="8">Response regulator</fullName>
    </submittedName>
</protein>
<dbReference type="EMBL" id="CP136336">
    <property type="protein sequence ID" value="WOB09109.1"/>
    <property type="molecule type" value="Genomic_DNA"/>
</dbReference>
<dbReference type="Pfam" id="PF00072">
    <property type="entry name" value="Response_reg"/>
    <property type="match status" value="1"/>
</dbReference>
<keyword evidence="5" id="KW-0804">Transcription</keyword>
<keyword evidence="9" id="KW-1185">Reference proteome</keyword>
<sequence length="157" mass="16575">MDDARVTGPDPQGTVLYIEDQDLNFLLVQAQLAATLPGVQLIRAATGAEGVEKVRSEHPQLVLLDMHLPDTGGLEVVRALNVEISQGLKVALLTADHLSMDILKAMSLGAYEYWVKPISATQLEKGVRRGLAAAAGIDAATGARRNGASQGGSASRY</sequence>
<dbReference type="SUPFAM" id="SSF52172">
    <property type="entry name" value="CheY-like"/>
    <property type="match status" value="1"/>
</dbReference>
<gene>
    <name evidence="8" type="ORF">RXV79_03405</name>
</gene>
<keyword evidence="2" id="KW-0902">Two-component regulatory system</keyword>
<evidence type="ECO:0000313" key="9">
    <source>
        <dbReference type="Proteomes" id="UP001303946"/>
    </source>
</evidence>
<keyword evidence="1 6" id="KW-0597">Phosphoprotein</keyword>
<dbReference type="PANTHER" id="PTHR48111">
    <property type="entry name" value="REGULATOR OF RPOS"/>
    <property type="match status" value="1"/>
</dbReference>
<dbReference type="RefSeq" id="WP_316702069.1">
    <property type="nucleotide sequence ID" value="NZ_CP136336.1"/>
</dbReference>
<proteinExistence type="predicted"/>
<dbReference type="Proteomes" id="UP001303946">
    <property type="component" value="Chromosome"/>
</dbReference>
<evidence type="ECO:0000256" key="2">
    <source>
        <dbReference type="ARBA" id="ARBA00023012"/>
    </source>
</evidence>
<dbReference type="CDD" id="cd00156">
    <property type="entry name" value="REC"/>
    <property type="match status" value="1"/>
</dbReference>
<keyword evidence="3" id="KW-0805">Transcription regulation</keyword>
<name>A0ABZ0CVV3_9BURK</name>
<evidence type="ECO:0000256" key="5">
    <source>
        <dbReference type="ARBA" id="ARBA00023163"/>
    </source>
</evidence>
<accession>A0ABZ0CVV3</accession>
<dbReference type="InterPro" id="IPR011006">
    <property type="entry name" value="CheY-like_superfamily"/>
</dbReference>
<feature type="domain" description="Response regulatory" evidence="7">
    <location>
        <begin position="14"/>
        <end position="131"/>
    </location>
</feature>
<organism evidence="8 9">
    <name type="scientific">Piscinibacter gummiphilus</name>
    <dbReference type="NCBI Taxonomy" id="946333"/>
    <lineage>
        <taxon>Bacteria</taxon>
        <taxon>Pseudomonadati</taxon>
        <taxon>Pseudomonadota</taxon>
        <taxon>Betaproteobacteria</taxon>
        <taxon>Burkholderiales</taxon>
        <taxon>Sphaerotilaceae</taxon>
        <taxon>Piscinibacter</taxon>
    </lineage>
</organism>
<dbReference type="SMART" id="SM00448">
    <property type="entry name" value="REC"/>
    <property type="match status" value="1"/>
</dbReference>
<dbReference type="PROSITE" id="PS50110">
    <property type="entry name" value="RESPONSE_REGULATORY"/>
    <property type="match status" value="1"/>
</dbReference>
<evidence type="ECO:0000256" key="3">
    <source>
        <dbReference type="ARBA" id="ARBA00023015"/>
    </source>
</evidence>
<evidence type="ECO:0000256" key="1">
    <source>
        <dbReference type="ARBA" id="ARBA00022553"/>
    </source>
</evidence>
<evidence type="ECO:0000313" key="8">
    <source>
        <dbReference type="EMBL" id="WOB09109.1"/>
    </source>
</evidence>
<dbReference type="InterPro" id="IPR039420">
    <property type="entry name" value="WalR-like"/>
</dbReference>
<dbReference type="Gene3D" id="3.40.50.2300">
    <property type="match status" value="1"/>
</dbReference>